<keyword evidence="2" id="KW-0963">Cytoplasm</keyword>
<feature type="compositionally biased region" description="Basic and acidic residues" evidence="5">
    <location>
        <begin position="101"/>
        <end position="112"/>
    </location>
</feature>
<dbReference type="GO" id="GO:0045724">
    <property type="term" value="P:positive regulation of cilium assembly"/>
    <property type="evidence" value="ECO:0007669"/>
    <property type="project" value="TreeGrafter"/>
</dbReference>
<feature type="domain" description="Protein phosphatase 1 regulatory subunit 35 C-terminal" evidence="7">
    <location>
        <begin position="20"/>
        <end position="104"/>
    </location>
</feature>
<keyword evidence="6" id="KW-0732">Signal</keyword>
<dbReference type="EMBL" id="VOFY01000002">
    <property type="protein sequence ID" value="KAA8594453.1"/>
    <property type="molecule type" value="Genomic_DNA"/>
</dbReference>
<keyword evidence="9" id="KW-1185">Reference proteome</keyword>
<dbReference type="PANTHER" id="PTHR28625">
    <property type="entry name" value="PROTEIN PHOSPHATASE 1 REGULATORY SUBUNIT 35"/>
    <property type="match status" value="1"/>
</dbReference>
<comment type="similarity">
    <text evidence="4">Belongs to the PPP1R35 family.</text>
</comment>
<feature type="chain" id="PRO_5023854307" description="Protein phosphatase 1 regulatory subunit 35 C-terminal domain-containing protein" evidence="6">
    <location>
        <begin position="29"/>
        <end position="112"/>
    </location>
</feature>
<name>A0A5J5DMJ7_9PERO</name>
<dbReference type="Proteomes" id="UP000327493">
    <property type="component" value="Chromosome 2"/>
</dbReference>
<feature type="region of interest" description="Disordered" evidence="5">
    <location>
        <begin position="77"/>
        <end position="112"/>
    </location>
</feature>
<accession>A0A5J5DMJ7</accession>
<evidence type="ECO:0000256" key="4">
    <source>
        <dbReference type="ARBA" id="ARBA00029452"/>
    </source>
</evidence>
<dbReference type="GO" id="GO:0005814">
    <property type="term" value="C:centriole"/>
    <property type="evidence" value="ECO:0007669"/>
    <property type="project" value="UniProtKB-SubCell"/>
</dbReference>
<dbReference type="PANTHER" id="PTHR28625:SF1">
    <property type="entry name" value="PROTEIN PHOSPHATASE 1 REGULATORY SUBUNIT 35"/>
    <property type="match status" value="1"/>
</dbReference>
<reference evidence="8 9" key="1">
    <citation type="submission" date="2019-08" db="EMBL/GenBank/DDBJ databases">
        <title>A chromosome-level genome assembly, high-density linkage maps, and genome scans reveal the genomic architecture of hybrid incompatibilities underlying speciation via character displacement in darters (Percidae: Etheostominae).</title>
        <authorList>
            <person name="Moran R.L."/>
            <person name="Catchen J.M."/>
            <person name="Fuller R.C."/>
        </authorList>
    </citation>
    <scope>NUCLEOTIDE SEQUENCE [LARGE SCALE GENOMIC DNA]</scope>
    <source>
        <strain evidence="8">EspeVRDwgs_2016</strain>
        <tissue evidence="8">Muscle</tissue>
    </source>
</reference>
<dbReference type="GO" id="GO:1903724">
    <property type="term" value="P:positive regulation of centriole elongation"/>
    <property type="evidence" value="ECO:0007669"/>
    <property type="project" value="TreeGrafter"/>
</dbReference>
<dbReference type="AlphaFoldDB" id="A0A5J5DMJ7"/>
<keyword evidence="3" id="KW-0206">Cytoskeleton</keyword>
<evidence type="ECO:0000313" key="9">
    <source>
        <dbReference type="Proteomes" id="UP000327493"/>
    </source>
</evidence>
<dbReference type="InterPro" id="IPR033590">
    <property type="entry name" value="PPP1R35"/>
</dbReference>
<evidence type="ECO:0000256" key="2">
    <source>
        <dbReference type="ARBA" id="ARBA00022490"/>
    </source>
</evidence>
<dbReference type="GO" id="GO:0019902">
    <property type="term" value="F:phosphatase binding"/>
    <property type="evidence" value="ECO:0007669"/>
    <property type="project" value="InterPro"/>
</dbReference>
<evidence type="ECO:0000259" key="7">
    <source>
        <dbReference type="Pfam" id="PF15503"/>
    </source>
</evidence>
<organism evidence="8 9">
    <name type="scientific">Etheostoma spectabile</name>
    <name type="common">orangethroat darter</name>
    <dbReference type="NCBI Taxonomy" id="54343"/>
    <lineage>
        <taxon>Eukaryota</taxon>
        <taxon>Metazoa</taxon>
        <taxon>Chordata</taxon>
        <taxon>Craniata</taxon>
        <taxon>Vertebrata</taxon>
        <taxon>Euteleostomi</taxon>
        <taxon>Actinopterygii</taxon>
        <taxon>Neopterygii</taxon>
        <taxon>Teleostei</taxon>
        <taxon>Neoteleostei</taxon>
        <taxon>Acanthomorphata</taxon>
        <taxon>Eupercaria</taxon>
        <taxon>Perciformes</taxon>
        <taxon>Percoidei</taxon>
        <taxon>Percidae</taxon>
        <taxon>Etheostomatinae</taxon>
        <taxon>Etheostoma</taxon>
    </lineage>
</organism>
<comment type="caution">
    <text evidence="8">The sequence shown here is derived from an EMBL/GenBank/DDBJ whole genome shotgun (WGS) entry which is preliminary data.</text>
</comment>
<feature type="signal peptide" evidence="6">
    <location>
        <begin position="1"/>
        <end position="28"/>
    </location>
</feature>
<proteinExistence type="inferred from homology"/>
<comment type="subcellular location">
    <subcellularLocation>
        <location evidence="1">Cytoplasm</location>
        <location evidence="1">Cytoskeleton</location>
        <location evidence="1">Microtubule organizing center</location>
        <location evidence="1">Centrosome</location>
        <location evidence="1">Centriole</location>
    </subcellularLocation>
</comment>
<protein>
    <recommendedName>
        <fullName evidence="7">Protein phosphatase 1 regulatory subunit 35 C-terminal domain-containing protein</fullName>
    </recommendedName>
</protein>
<dbReference type="InterPro" id="IPR029135">
    <property type="entry name" value="PPP1R35_C"/>
</dbReference>
<evidence type="ECO:0000256" key="6">
    <source>
        <dbReference type="SAM" id="SignalP"/>
    </source>
</evidence>
<evidence type="ECO:0000256" key="5">
    <source>
        <dbReference type="SAM" id="MobiDB-lite"/>
    </source>
</evidence>
<evidence type="ECO:0000256" key="1">
    <source>
        <dbReference type="ARBA" id="ARBA00004114"/>
    </source>
</evidence>
<evidence type="ECO:0000313" key="8">
    <source>
        <dbReference type="EMBL" id="KAA8594453.1"/>
    </source>
</evidence>
<dbReference type="Pfam" id="PF15503">
    <property type="entry name" value="PPP1R35_C"/>
    <property type="match status" value="1"/>
</dbReference>
<gene>
    <name evidence="8" type="ORF">FQN60_011588</name>
</gene>
<sequence>MERPELNTTLALKAKLLSLQLLFTSLVSVDVQKDQLISQLLQPRLPPHSPPCRGNQAADGPSLLLFMTSDLLRQKPLPLEEEPVNYKPHPSPRPAHSTFDLYKRGRGLEVTP</sequence>
<evidence type="ECO:0000256" key="3">
    <source>
        <dbReference type="ARBA" id="ARBA00023212"/>
    </source>
</evidence>